<name>A0A1G2Q0E5_9BACT</name>
<organism evidence="1 2">
    <name type="scientific">Candidatus Terrybacteria bacterium RIFCSPLOWO2_02_42_20</name>
    <dbReference type="NCBI Taxonomy" id="1802370"/>
    <lineage>
        <taxon>Bacteria</taxon>
        <taxon>Candidatus Terryibacteriota</taxon>
    </lineage>
</organism>
<proteinExistence type="predicted"/>
<dbReference type="AlphaFoldDB" id="A0A1G2Q0E5"/>
<accession>A0A1G2Q0E5</accession>
<sequence>MKTVYKNINLSQAKEILKDYANKIVEILKRKGIRMVKEIGKHHCGDYFHWQSINKENCAKVTIDIAHEKDTNGYCVYATFVAKILYPDCSKKTPMEVLIMKKIENKIGDKYPLAANTSILVLVWVNEENPEMPILKPSGEVAKQLYLALKCYDKITSKIKTTERLSSKLFMRKINRIIKLTK</sequence>
<dbReference type="Proteomes" id="UP000177649">
    <property type="component" value="Unassembled WGS sequence"/>
</dbReference>
<dbReference type="STRING" id="1802370.A2Z62_00990"/>
<comment type="caution">
    <text evidence="1">The sequence shown here is derived from an EMBL/GenBank/DDBJ whole genome shotgun (WGS) entry which is preliminary data.</text>
</comment>
<evidence type="ECO:0000313" key="1">
    <source>
        <dbReference type="EMBL" id="OHA54054.1"/>
    </source>
</evidence>
<evidence type="ECO:0000313" key="2">
    <source>
        <dbReference type="Proteomes" id="UP000177649"/>
    </source>
</evidence>
<gene>
    <name evidence="1" type="ORF">A2Z62_00990</name>
</gene>
<dbReference type="EMBL" id="MHTA01000021">
    <property type="protein sequence ID" value="OHA54054.1"/>
    <property type="molecule type" value="Genomic_DNA"/>
</dbReference>
<reference evidence="1 2" key="1">
    <citation type="journal article" date="2016" name="Nat. Commun.">
        <title>Thousands of microbial genomes shed light on interconnected biogeochemical processes in an aquifer system.</title>
        <authorList>
            <person name="Anantharaman K."/>
            <person name="Brown C.T."/>
            <person name="Hug L.A."/>
            <person name="Sharon I."/>
            <person name="Castelle C.J."/>
            <person name="Probst A.J."/>
            <person name="Thomas B.C."/>
            <person name="Singh A."/>
            <person name="Wilkins M.J."/>
            <person name="Karaoz U."/>
            <person name="Brodie E.L."/>
            <person name="Williams K.H."/>
            <person name="Hubbard S.S."/>
            <person name="Banfield J.F."/>
        </authorList>
    </citation>
    <scope>NUCLEOTIDE SEQUENCE [LARGE SCALE GENOMIC DNA]</scope>
</reference>
<protein>
    <submittedName>
        <fullName evidence="1">Uncharacterized protein</fullName>
    </submittedName>
</protein>